<dbReference type="InterPro" id="IPR001509">
    <property type="entry name" value="Epimerase_deHydtase"/>
</dbReference>
<organism evidence="2 3">
    <name type="scientific">Parvularcula maris</name>
    <dbReference type="NCBI Taxonomy" id="2965077"/>
    <lineage>
        <taxon>Bacteria</taxon>
        <taxon>Pseudomonadati</taxon>
        <taxon>Pseudomonadota</taxon>
        <taxon>Alphaproteobacteria</taxon>
        <taxon>Parvularculales</taxon>
        <taxon>Parvularculaceae</taxon>
        <taxon>Parvularcula</taxon>
    </lineage>
</organism>
<dbReference type="PANTHER" id="PTHR48079">
    <property type="entry name" value="PROTEIN YEEZ"/>
    <property type="match status" value="1"/>
</dbReference>
<proteinExistence type="predicted"/>
<keyword evidence="3" id="KW-1185">Reference proteome</keyword>
<dbReference type="InterPro" id="IPR036291">
    <property type="entry name" value="NAD(P)-bd_dom_sf"/>
</dbReference>
<evidence type="ECO:0000259" key="1">
    <source>
        <dbReference type="Pfam" id="PF01370"/>
    </source>
</evidence>
<evidence type="ECO:0000313" key="2">
    <source>
        <dbReference type="EMBL" id="MCQ8183786.1"/>
    </source>
</evidence>
<dbReference type="Proteomes" id="UP001142610">
    <property type="component" value="Unassembled WGS sequence"/>
</dbReference>
<name>A0A9X2L674_9PROT</name>
<gene>
    <name evidence="2" type="ORF">NOG11_00135</name>
</gene>
<accession>A0A9X2L674</accession>
<dbReference type="Pfam" id="PF01370">
    <property type="entry name" value="Epimerase"/>
    <property type="match status" value="1"/>
</dbReference>
<dbReference type="AlphaFoldDB" id="A0A9X2L674"/>
<dbReference type="Gene3D" id="3.40.50.720">
    <property type="entry name" value="NAD(P)-binding Rossmann-like Domain"/>
    <property type="match status" value="1"/>
</dbReference>
<sequence length="316" mass="32823">MRVLVTGGAGFLGQHVCRLLGEGGHEAVSLDLKPSLAASLSIEGSVLDEASFEAAGKVDAVIHAAALTHLWRRDVRDFRRVNLGGTVQAARHAARHDARFVYVSSYTVHGGKGLPPVVAEDDLPRPGTLFGPYAQSKRAAETALRELLPKAVVVRPSALIGPGGGAETPPMRMLGAIARGELPGTMKGRIDVADVRDVAAGVVSALLKGGEARDYLLTGHDLTLAAFSQKVAKAAGQKPPKILAPPAAALMAAHVEELIGKLTGREPQAVTAGVRMAALSSCFSPARAEAELGYRRRPLGESITDALASLGHSAEA</sequence>
<evidence type="ECO:0000313" key="3">
    <source>
        <dbReference type="Proteomes" id="UP001142610"/>
    </source>
</evidence>
<dbReference type="RefSeq" id="WP_256617589.1">
    <property type="nucleotide sequence ID" value="NZ_JANIBC010000001.1"/>
</dbReference>
<dbReference type="EMBL" id="JANIBC010000001">
    <property type="protein sequence ID" value="MCQ8183786.1"/>
    <property type="molecule type" value="Genomic_DNA"/>
</dbReference>
<dbReference type="SUPFAM" id="SSF51735">
    <property type="entry name" value="NAD(P)-binding Rossmann-fold domains"/>
    <property type="match status" value="1"/>
</dbReference>
<dbReference type="PANTHER" id="PTHR48079:SF6">
    <property type="entry name" value="NAD(P)-BINDING DOMAIN-CONTAINING PROTEIN-RELATED"/>
    <property type="match status" value="1"/>
</dbReference>
<dbReference type="GO" id="GO:0005737">
    <property type="term" value="C:cytoplasm"/>
    <property type="evidence" value="ECO:0007669"/>
    <property type="project" value="TreeGrafter"/>
</dbReference>
<reference evidence="2" key="1">
    <citation type="submission" date="2022-07" db="EMBL/GenBank/DDBJ databases">
        <title>Parvularcula maris sp. nov., an algicidal bacterium isolated from seawater.</title>
        <authorList>
            <person name="Li F."/>
        </authorList>
    </citation>
    <scope>NUCLEOTIDE SEQUENCE</scope>
    <source>
        <strain evidence="2">BGMRC 0090</strain>
    </source>
</reference>
<dbReference type="GO" id="GO:0004029">
    <property type="term" value="F:aldehyde dehydrogenase (NAD+) activity"/>
    <property type="evidence" value="ECO:0007669"/>
    <property type="project" value="TreeGrafter"/>
</dbReference>
<protein>
    <submittedName>
        <fullName evidence="2">NAD-dependent epimerase/dehydratase family protein</fullName>
    </submittedName>
</protein>
<dbReference type="InterPro" id="IPR051783">
    <property type="entry name" value="NAD(P)-dependent_oxidoreduct"/>
</dbReference>
<comment type="caution">
    <text evidence="2">The sequence shown here is derived from an EMBL/GenBank/DDBJ whole genome shotgun (WGS) entry which is preliminary data.</text>
</comment>
<feature type="domain" description="NAD-dependent epimerase/dehydratase" evidence="1">
    <location>
        <begin position="3"/>
        <end position="215"/>
    </location>
</feature>